<dbReference type="AlphaFoldDB" id="A0A9D4HVM6"/>
<dbReference type="Proteomes" id="UP000828390">
    <property type="component" value="Unassembled WGS sequence"/>
</dbReference>
<organism evidence="1 2">
    <name type="scientific">Dreissena polymorpha</name>
    <name type="common">Zebra mussel</name>
    <name type="synonym">Mytilus polymorpha</name>
    <dbReference type="NCBI Taxonomy" id="45954"/>
    <lineage>
        <taxon>Eukaryota</taxon>
        <taxon>Metazoa</taxon>
        <taxon>Spiralia</taxon>
        <taxon>Lophotrochozoa</taxon>
        <taxon>Mollusca</taxon>
        <taxon>Bivalvia</taxon>
        <taxon>Autobranchia</taxon>
        <taxon>Heteroconchia</taxon>
        <taxon>Euheterodonta</taxon>
        <taxon>Imparidentia</taxon>
        <taxon>Neoheterodontei</taxon>
        <taxon>Myida</taxon>
        <taxon>Dreissenoidea</taxon>
        <taxon>Dreissenidae</taxon>
        <taxon>Dreissena</taxon>
    </lineage>
</organism>
<sequence length="65" mass="7264">MFGAHRQLLGRDGLHLSIEGTELWSENIGNAISAVKRVVHPTVPFTKNDAVRPSNDSLIEFYEND</sequence>
<comment type="caution">
    <text evidence="1">The sequence shown here is derived from an EMBL/GenBank/DDBJ whole genome shotgun (WGS) entry which is preliminary data.</text>
</comment>
<keyword evidence="2" id="KW-1185">Reference proteome</keyword>
<name>A0A9D4HVM6_DREPO</name>
<protein>
    <submittedName>
        <fullName evidence="1">Uncharacterized protein</fullName>
    </submittedName>
</protein>
<evidence type="ECO:0000313" key="1">
    <source>
        <dbReference type="EMBL" id="KAH3734484.1"/>
    </source>
</evidence>
<reference evidence="1" key="2">
    <citation type="submission" date="2020-11" db="EMBL/GenBank/DDBJ databases">
        <authorList>
            <person name="McCartney M.A."/>
            <person name="Auch B."/>
            <person name="Kono T."/>
            <person name="Mallez S."/>
            <person name="Becker A."/>
            <person name="Gohl D.M."/>
            <person name="Silverstein K.A.T."/>
            <person name="Koren S."/>
            <person name="Bechman K.B."/>
            <person name="Herman A."/>
            <person name="Abrahante J.E."/>
            <person name="Garbe J."/>
        </authorList>
    </citation>
    <scope>NUCLEOTIDE SEQUENCE</scope>
    <source>
        <strain evidence="1">Duluth1</strain>
        <tissue evidence="1">Whole animal</tissue>
    </source>
</reference>
<reference evidence="1" key="1">
    <citation type="journal article" date="2019" name="bioRxiv">
        <title>The Genome of the Zebra Mussel, Dreissena polymorpha: A Resource for Invasive Species Research.</title>
        <authorList>
            <person name="McCartney M.A."/>
            <person name="Auch B."/>
            <person name="Kono T."/>
            <person name="Mallez S."/>
            <person name="Zhang Y."/>
            <person name="Obille A."/>
            <person name="Becker A."/>
            <person name="Abrahante J.E."/>
            <person name="Garbe J."/>
            <person name="Badalamenti J.P."/>
            <person name="Herman A."/>
            <person name="Mangelson H."/>
            <person name="Liachko I."/>
            <person name="Sullivan S."/>
            <person name="Sone E.D."/>
            <person name="Koren S."/>
            <person name="Silverstein K.A.T."/>
            <person name="Beckman K.B."/>
            <person name="Gohl D.M."/>
        </authorList>
    </citation>
    <scope>NUCLEOTIDE SEQUENCE</scope>
    <source>
        <strain evidence="1">Duluth1</strain>
        <tissue evidence="1">Whole animal</tissue>
    </source>
</reference>
<evidence type="ECO:0000313" key="2">
    <source>
        <dbReference type="Proteomes" id="UP000828390"/>
    </source>
</evidence>
<dbReference type="EMBL" id="JAIWYP010000011">
    <property type="protein sequence ID" value="KAH3734484.1"/>
    <property type="molecule type" value="Genomic_DNA"/>
</dbReference>
<proteinExistence type="predicted"/>
<gene>
    <name evidence="1" type="ORF">DPMN_040923</name>
</gene>
<accession>A0A9D4HVM6</accession>